<evidence type="ECO:0000256" key="3">
    <source>
        <dbReference type="ARBA" id="ARBA00022475"/>
    </source>
</evidence>
<comment type="subcellular location">
    <subcellularLocation>
        <location evidence="1">Cell membrane</location>
        <topology evidence="1">Multi-pass membrane protein</topology>
    </subcellularLocation>
    <subcellularLocation>
        <location evidence="7">Membrane</location>
        <topology evidence="7">Multi-pass membrane protein</topology>
    </subcellularLocation>
</comment>
<feature type="transmembrane region" description="Helical" evidence="8">
    <location>
        <begin position="273"/>
        <end position="295"/>
    </location>
</feature>
<feature type="transmembrane region" description="Helical" evidence="8">
    <location>
        <begin position="129"/>
        <end position="148"/>
    </location>
</feature>
<evidence type="ECO:0000256" key="6">
    <source>
        <dbReference type="ARBA" id="ARBA00023136"/>
    </source>
</evidence>
<feature type="transmembrane region" description="Helical" evidence="8">
    <location>
        <begin position="413"/>
        <end position="432"/>
    </location>
</feature>
<keyword evidence="3" id="KW-1003">Cell membrane</keyword>
<dbReference type="PANTHER" id="PTHR42703:SF1">
    <property type="entry name" value="NA(+)_H(+) ANTIPORTER SUBUNIT D1"/>
    <property type="match status" value="1"/>
</dbReference>
<dbReference type="GO" id="GO:0005886">
    <property type="term" value="C:plasma membrane"/>
    <property type="evidence" value="ECO:0007669"/>
    <property type="project" value="UniProtKB-SubCell"/>
</dbReference>
<dbReference type="InterPro" id="IPR050586">
    <property type="entry name" value="CPA3_Na-H_Antiporter_D"/>
</dbReference>
<feature type="transmembrane region" description="Helical" evidence="8">
    <location>
        <begin position="237"/>
        <end position="261"/>
    </location>
</feature>
<dbReference type="Pfam" id="PF00361">
    <property type="entry name" value="Proton_antipo_M"/>
    <property type="match status" value="1"/>
</dbReference>
<keyword evidence="6 8" id="KW-0472">Membrane</keyword>
<evidence type="ECO:0000256" key="8">
    <source>
        <dbReference type="SAM" id="Phobius"/>
    </source>
</evidence>
<dbReference type="PANTHER" id="PTHR42703">
    <property type="entry name" value="NADH DEHYDROGENASE"/>
    <property type="match status" value="1"/>
</dbReference>
<reference evidence="10 11" key="1">
    <citation type="submission" date="2017-02" db="EMBL/GenBank/DDBJ databases">
        <authorList>
            <person name="Peterson S.W."/>
        </authorList>
    </citation>
    <scope>NUCLEOTIDE SEQUENCE [LARGE SCALE GENOMIC DNA]</scope>
    <source>
        <strain evidence="10 11">2B3F</strain>
    </source>
</reference>
<protein>
    <submittedName>
        <fullName evidence="10">Na(+) H(+) antiporter subunit D</fullName>
    </submittedName>
</protein>
<evidence type="ECO:0000313" key="11">
    <source>
        <dbReference type="Proteomes" id="UP000196230"/>
    </source>
</evidence>
<accession>A0A1R4IBS7</accession>
<dbReference type="Proteomes" id="UP000196230">
    <property type="component" value="Unassembled WGS sequence"/>
</dbReference>
<dbReference type="InterPro" id="IPR001750">
    <property type="entry name" value="ND/Mrp_TM"/>
</dbReference>
<evidence type="ECO:0000259" key="9">
    <source>
        <dbReference type="Pfam" id="PF00361"/>
    </source>
</evidence>
<feature type="domain" description="NADH:quinone oxidoreductase/Mrp antiporter transmembrane" evidence="9">
    <location>
        <begin position="126"/>
        <end position="407"/>
    </location>
</feature>
<gene>
    <name evidence="10" type="ORF">FM125_01385</name>
</gene>
<name>A0A1R4IBS7_9MICC</name>
<evidence type="ECO:0000256" key="4">
    <source>
        <dbReference type="ARBA" id="ARBA00022692"/>
    </source>
</evidence>
<feature type="transmembrane region" description="Helical" evidence="8">
    <location>
        <begin position="330"/>
        <end position="350"/>
    </location>
</feature>
<evidence type="ECO:0000313" key="10">
    <source>
        <dbReference type="EMBL" id="SJN17292.1"/>
    </source>
</evidence>
<feature type="transmembrane region" description="Helical" evidence="8">
    <location>
        <begin position="478"/>
        <end position="498"/>
    </location>
</feature>
<sequence>MAVAELLPLFVAVPLLTSGLSVVVRSRTLDAVLSVAVPLVSMAAAIALLVHHGSHPPMAVSVGAFVPGVAIPFVSDTLSALMIVVTSLSTAVAAWFLILTREYRYRFVPALTLMTFAGVNGALLTGDLFNLFVFVEVMLLPSYALLAVTGSWRRLGIGRMFVIVNLVTSAVLVSGVGLVYASAGAVNVAVLQGAAAQDPRVALGVSVVLVALLVKAGVVPAYGWLPRAYPGTSAGMMALFAGLYTKVAVYAVLRIVYVVFAPQHRPYDLATHPLTWVLGVLVVATMLVGAVGSLGENRVRGVMAFQMTAGVGHILIGVVLAFPAAVVAGVFYLVHHVVTMSGLLTLTGSVELTYGQSRIDRLGGLVRREPVIAVGIALGLLSLAGLPPTSGLWGKWGLISATAEAGQHGQAAWGWVMMAGILLASVATLMALQRLWTGAFGGDELTHMRPDVVTGGRGPDTVLPADVRVAPRLMAPGLLMIGLSVALFVGAGLVMPFVEQGVAGLFDPTDYVKAVLP</sequence>
<keyword evidence="5 8" id="KW-1133">Transmembrane helix</keyword>
<evidence type="ECO:0000256" key="2">
    <source>
        <dbReference type="ARBA" id="ARBA00005346"/>
    </source>
</evidence>
<comment type="similarity">
    <text evidence="2">Belongs to the CPA3 antiporters (TC 2.A.63) subunit D family.</text>
</comment>
<feature type="transmembrane region" description="Helical" evidence="8">
    <location>
        <begin position="31"/>
        <end position="50"/>
    </location>
</feature>
<feature type="transmembrane region" description="Helical" evidence="8">
    <location>
        <begin position="105"/>
        <end position="123"/>
    </location>
</feature>
<evidence type="ECO:0000256" key="7">
    <source>
        <dbReference type="RuleBase" id="RU000320"/>
    </source>
</evidence>
<feature type="transmembrane region" description="Helical" evidence="8">
    <location>
        <begin position="302"/>
        <end position="324"/>
    </location>
</feature>
<feature type="transmembrane region" description="Helical" evidence="8">
    <location>
        <begin position="371"/>
        <end position="393"/>
    </location>
</feature>
<dbReference type="RefSeq" id="WP_087133410.1">
    <property type="nucleotide sequence ID" value="NZ_FUKP01000009.1"/>
</dbReference>
<dbReference type="EMBL" id="FUKP01000009">
    <property type="protein sequence ID" value="SJN17292.1"/>
    <property type="molecule type" value="Genomic_DNA"/>
</dbReference>
<proteinExistence type="inferred from homology"/>
<evidence type="ECO:0000256" key="1">
    <source>
        <dbReference type="ARBA" id="ARBA00004651"/>
    </source>
</evidence>
<keyword evidence="4 7" id="KW-0812">Transmembrane</keyword>
<evidence type="ECO:0000256" key="5">
    <source>
        <dbReference type="ARBA" id="ARBA00022989"/>
    </source>
</evidence>
<dbReference type="AlphaFoldDB" id="A0A1R4IBS7"/>
<organism evidence="10 11">
    <name type="scientific">Micrococcus lylae</name>
    <dbReference type="NCBI Taxonomy" id="1273"/>
    <lineage>
        <taxon>Bacteria</taxon>
        <taxon>Bacillati</taxon>
        <taxon>Actinomycetota</taxon>
        <taxon>Actinomycetes</taxon>
        <taxon>Micrococcales</taxon>
        <taxon>Micrococcaceae</taxon>
        <taxon>Micrococcus</taxon>
    </lineage>
</organism>
<feature type="transmembrane region" description="Helical" evidence="8">
    <location>
        <begin position="201"/>
        <end position="225"/>
    </location>
</feature>
<feature type="transmembrane region" description="Helical" evidence="8">
    <location>
        <begin position="160"/>
        <end position="181"/>
    </location>
</feature>
<feature type="transmembrane region" description="Helical" evidence="8">
    <location>
        <begin position="80"/>
        <end position="98"/>
    </location>
</feature>